<organism evidence="2 3">
    <name type="scientific">Thomasclavelia cocleata</name>
    <dbReference type="NCBI Taxonomy" id="69824"/>
    <lineage>
        <taxon>Bacteria</taxon>
        <taxon>Bacillati</taxon>
        <taxon>Bacillota</taxon>
        <taxon>Erysipelotrichia</taxon>
        <taxon>Erysipelotrichales</taxon>
        <taxon>Coprobacillaceae</taxon>
        <taxon>Thomasclavelia</taxon>
    </lineage>
</organism>
<protein>
    <submittedName>
        <fullName evidence="2">Zinc dependent phospholipase C</fullName>
    </submittedName>
</protein>
<proteinExistence type="predicted"/>
<evidence type="ECO:0000313" key="3">
    <source>
        <dbReference type="Proteomes" id="UP000198558"/>
    </source>
</evidence>
<dbReference type="OrthoDB" id="9810528at2"/>
<evidence type="ECO:0000259" key="1">
    <source>
        <dbReference type="Pfam" id="PF00882"/>
    </source>
</evidence>
<dbReference type="RefSeq" id="WP_092356679.1">
    <property type="nucleotide sequence ID" value="NZ_FOIN01000055.1"/>
</dbReference>
<dbReference type="Pfam" id="PF00882">
    <property type="entry name" value="Zn_dep_PLPC"/>
    <property type="match status" value="1"/>
</dbReference>
<dbReference type="InterPro" id="IPR029002">
    <property type="entry name" value="PLPC/GPLD1"/>
</dbReference>
<dbReference type="Proteomes" id="UP000198558">
    <property type="component" value="Unassembled WGS sequence"/>
</dbReference>
<sequence>MPAAYSHYRLGQKVIEQLNNPLKKIILNNQDLFNLGLHGPDILFYNRPYIHSKVNQLGSTMHQQKANNFFKQSLSILKETKSEAQFIYLCGFVCHFILDSNCHGYIDNIIVETRITHFEIETELDRYLMLKDNLDPLTSPLINHIIINEYIINNINPFFKTTKKQLIKSLKGMKFYDHLLVAPQLYKRGLIYLFLLITFTYKKFQGFVVNYKPNKILIPYIPKLEILFNKSINESISGIYDLINAIKYEHELSKRFNRNFK</sequence>
<dbReference type="GeneID" id="78289525"/>
<gene>
    <name evidence="2" type="ORF">SAMN04489758_1556</name>
</gene>
<accession>A0A1I0HNI9</accession>
<reference evidence="3" key="1">
    <citation type="submission" date="2016-10" db="EMBL/GenBank/DDBJ databases">
        <authorList>
            <person name="Varghese N."/>
            <person name="Submissions S."/>
        </authorList>
    </citation>
    <scope>NUCLEOTIDE SEQUENCE [LARGE SCALE GENOMIC DNA]</scope>
    <source>
        <strain evidence="3">DSM 1551</strain>
    </source>
</reference>
<dbReference type="AlphaFoldDB" id="A0A1I0HNI9"/>
<dbReference type="EMBL" id="FOIN01000055">
    <property type="protein sequence ID" value="SET85311.1"/>
    <property type="molecule type" value="Genomic_DNA"/>
</dbReference>
<feature type="domain" description="Phospholipase C/D" evidence="1">
    <location>
        <begin position="7"/>
        <end position="169"/>
    </location>
</feature>
<evidence type="ECO:0000313" key="2">
    <source>
        <dbReference type="EMBL" id="SET85311.1"/>
    </source>
</evidence>
<keyword evidence="3" id="KW-1185">Reference proteome</keyword>
<name>A0A1I0HNI9_9FIRM</name>